<feature type="DNA-binding region" description="H-T-H motif" evidence="5">
    <location>
        <begin position="36"/>
        <end position="55"/>
    </location>
</feature>
<keyword evidence="8" id="KW-1185">Reference proteome</keyword>
<evidence type="ECO:0000313" key="8">
    <source>
        <dbReference type="Proteomes" id="UP000199597"/>
    </source>
</evidence>
<dbReference type="STRING" id="1136497.SAMN04489752_1755"/>
<evidence type="ECO:0000256" key="1">
    <source>
        <dbReference type="ARBA" id="ARBA00022491"/>
    </source>
</evidence>
<sequence>MSPRPAQPAAAAEAKKAAIIAAALGQIVDRGPTAVRMADVAKAVGMSVGTVQYYFGSRDALLAAAFSAHSDAVLKDIADMANPDGKNTGEGTEASSPRSRLHAAFTAVHEVGNHGQRSRIWIELVTAARTHASLQDCVDSVFEGWRSLFSRIIGDGIRTGDFTLYGLTVTEVVDTFIAIIDGFDLAAVAGQGTEPTTMARILGSTAHGLLSGGSAGAAATHPDPHNPVRS</sequence>
<dbReference type="GO" id="GO:0003700">
    <property type="term" value="F:DNA-binding transcription factor activity"/>
    <property type="evidence" value="ECO:0007669"/>
    <property type="project" value="TreeGrafter"/>
</dbReference>
<keyword evidence="4" id="KW-0804">Transcription</keyword>
<dbReference type="EMBL" id="LT629766">
    <property type="protein sequence ID" value="SDS45557.1"/>
    <property type="molecule type" value="Genomic_DNA"/>
</dbReference>
<dbReference type="SUPFAM" id="SSF48498">
    <property type="entry name" value="Tetracyclin repressor-like, C-terminal domain"/>
    <property type="match status" value="1"/>
</dbReference>
<dbReference type="GO" id="GO:0000976">
    <property type="term" value="F:transcription cis-regulatory region binding"/>
    <property type="evidence" value="ECO:0007669"/>
    <property type="project" value="TreeGrafter"/>
</dbReference>
<evidence type="ECO:0000256" key="3">
    <source>
        <dbReference type="ARBA" id="ARBA00023125"/>
    </source>
</evidence>
<keyword evidence="2" id="KW-0805">Transcription regulation</keyword>
<dbReference type="Gene3D" id="1.10.357.10">
    <property type="entry name" value="Tetracycline Repressor, domain 2"/>
    <property type="match status" value="1"/>
</dbReference>
<dbReference type="AlphaFoldDB" id="A0A1H1SC60"/>
<dbReference type="RefSeq" id="WP_092012524.1">
    <property type="nucleotide sequence ID" value="NZ_LT629766.1"/>
</dbReference>
<dbReference type="Pfam" id="PF13977">
    <property type="entry name" value="TetR_C_6"/>
    <property type="match status" value="1"/>
</dbReference>
<dbReference type="PRINTS" id="PR00455">
    <property type="entry name" value="HTHTETR"/>
</dbReference>
<dbReference type="InterPro" id="IPR001647">
    <property type="entry name" value="HTH_TetR"/>
</dbReference>
<feature type="domain" description="HTH tetR-type" evidence="6">
    <location>
        <begin position="13"/>
        <end position="73"/>
    </location>
</feature>
<keyword evidence="1" id="KW-0678">Repressor</keyword>
<dbReference type="PROSITE" id="PS50977">
    <property type="entry name" value="HTH_TETR_2"/>
    <property type="match status" value="1"/>
</dbReference>
<evidence type="ECO:0000259" key="6">
    <source>
        <dbReference type="PROSITE" id="PS50977"/>
    </source>
</evidence>
<dbReference type="InterPro" id="IPR050109">
    <property type="entry name" value="HTH-type_TetR-like_transc_reg"/>
</dbReference>
<protein>
    <submittedName>
        <fullName evidence="7">DNA-binding transcriptional regulator, AcrR family</fullName>
    </submittedName>
</protein>
<keyword evidence="3 5" id="KW-0238">DNA-binding</keyword>
<dbReference type="PANTHER" id="PTHR30055">
    <property type="entry name" value="HTH-TYPE TRANSCRIPTIONAL REGULATOR RUTR"/>
    <property type="match status" value="1"/>
</dbReference>
<dbReference type="PANTHER" id="PTHR30055:SF219">
    <property type="entry name" value="TRANSCRIPTIONAL REGULATORY PROTEIN"/>
    <property type="match status" value="1"/>
</dbReference>
<evidence type="ECO:0000256" key="5">
    <source>
        <dbReference type="PROSITE-ProRule" id="PRU00335"/>
    </source>
</evidence>
<dbReference type="Pfam" id="PF00440">
    <property type="entry name" value="TetR_N"/>
    <property type="match status" value="1"/>
</dbReference>
<proteinExistence type="predicted"/>
<dbReference type="InterPro" id="IPR009057">
    <property type="entry name" value="Homeodomain-like_sf"/>
</dbReference>
<dbReference type="InterPro" id="IPR036271">
    <property type="entry name" value="Tet_transcr_reg_TetR-rel_C_sf"/>
</dbReference>
<dbReference type="InterPro" id="IPR039538">
    <property type="entry name" value="BetI_C"/>
</dbReference>
<evidence type="ECO:0000256" key="4">
    <source>
        <dbReference type="ARBA" id="ARBA00023163"/>
    </source>
</evidence>
<name>A0A1H1SC60_9MICO</name>
<gene>
    <name evidence="7" type="ORF">SAMN04489752_1755</name>
</gene>
<dbReference type="SUPFAM" id="SSF46689">
    <property type="entry name" value="Homeodomain-like"/>
    <property type="match status" value="1"/>
</dbReference>
<reference evidence="8" key="1">
    <citation type="submission" date="2016-10" db="EMBL/GenBank/DDBJ databases">
        <authorList>
            <person name="Varghese N."/>
            <person name="Submissions S."/>
        </authorList>
    </citation>
    <scope>NUCLEOTIDE SEQUENCE [LARGE SCALE GENOMIC DNA]</scope>
    <source>
        <strain evidence="8">DSM 23676</strain>
    </source>
</reference>
<accession>A0A1H1SC60</accession>
<organism evidence="7 8">
    <name type="scientific">Brevibacterium siliguriense</name>
    <dbReference type="NCBI Taxonomy" id="1136497"/>
    <lineage>
        <taxon>Bacteria</taxon>
        <taxon>Bacillati</taxon>
        <taxon>Actinomycetota</taxon>
        <taxon>Actinomycetes</taxon>
        <taxon>Micrococcales</taxon>
        <taxon>Brevibacteriaceae</taxon>
        <taxon>Brevibacterium</taxon>
    </lineage>
</organism>
<dbReference type="Proteomes" id="UP000199597">
    <property type="component" value="Chromosome I"/>
</dbReference>
<evidence type="ECO:0000313" key="7">
    <source>
        <dbReference type="EMBL" id="SDS45557.1"/>
    </source>
</evidence>
<evidence type="ECO:0000256" key="2">
    <source>
        <dbReference type="ARBA" id="ARBA00023015"/>
    </source>
</evidence>